<keyword evidence="5" id="KW-1185">Reference proteome</keyword>
<dbReference type="InterPro" id="IPR015943">
    <property type="entry name" value="WD40/YVTN_repeat-like_dom_sf"/>
</dbReference>
<dbReference type="Proteomes" id="UP001209878">
    <property type="component" value="Unassembled WGS sequence"/>
</dbReference>
<dbReference type="PROSITE" id="PS50082">
    <property type="entry name" value="WD_REPEATS_2"/>
    <property type="match status" value="4"/>
</dbReference>
<dbReference type="InterPro" id="IPR036322">
    <property type="entry name" value="WD40_repeat_dom_sf"/>
</dbReference>
<dbReference type="InterPro" id="IPR020472">
    <property type="entry name" value="WD40_PAC1"/>
</dbReference>
<dbReference type="InterPro" id="IPR001680">
    <property type="entry name" value="WD40_rpt"/>
</dbReference>
<organism evidence="4 5">
    <name type="scientific">Ridgeia piscesae</name>
    <name type="common">Tubeworm</name>
    <dbReference type="NCBI Taxonomy" id="27915"/>
    <lineage>
        <taxon>Eukaryota</taxon>
        <taxon>Metazoa</taxon>
        <taxon>Spiralia</taxon>
        <taxon>Lophotrochozoa</taxon>
        <taxon>Annelida</taxon>
        <taxon>Polychaeta</taxon>
        <taxon>Sedentaria</taxon>
        <taxon>Canalipalpata</taxon>
        <taxon>Sabellida</taxon>
        <taxon>Siboglinidae</taxon>
        <taxon>Ridgeia</taxon>
    </lineage>
</organism>
<evidence type="ECO:0000256" key="2">
    <source>
        <dbReference type="ARBA" id="ARBA00022737"/>
    </source>
</evidence>
<sequence>MGDLIATGSNDKAVRLMHYDGDAEGVTGCDTELIFHDGTIRDLMFMQDTSTRSSVLISGGAGNCKIFVTDCETGTPIRVMAGHTGHIYALHTWGGCMFVSGSQDKTARFWDLRASAAISVVPSGTPGSAFASVCVDPSGQLLASGHEDASCMLWDVRGARVIQTFKAHTSDVRTVRFSMNAYYLLSGSYDQKVVLTDLHGDLLRPLPSVVVAEHKDKVIQCRWHPSELAFVSTSADRTATCWALPL</sequence>
<dbReference type="InterPro" id="IPR040067">
    <property type="entry name" value="WDR47"/>
</dbReference>
<evidence type="ECO:0000256" key="1">
    <source>
        <dbReference type="ARBA" id="ARBA00022574"/>
    </source>
</evidence>
<keyword evidence="1 3" id="KW-0853">WD repeat</keyword>
<evidence type="ECO:0000256" key="3">
    <source>
        <dbReference type="PROSITE-ProRule" id="PRU00221"/>
    </source>
</evidence>
<proteinExistence type="predicted"/>
<feature type="repeat" description="WD" evidence="3">
    <location>
        <begin position="80"/>
        <end position="120"/>
    </location>
</feature>
<dbReference type="Gene3D" id="2.130.10.10">
    <property type="entry name" value="YVTN repeat-like/Quinoprotein amine dehydrogenase"/>
    <property type="match status" value="1"/>
</dbReference>
<dbReference type="PROSITE" id="PS00678">
    <property type="entry name" value="WD_REPEATS_1"/>
    <property type="match status" value="1"/>
</dbReference>
<dbReference type="PANTHER" id="PTHR19863">
    <property type="entry name" value="NEMITIN (NEURONAL ENRICHED MAP INTERACTING PROTEIN) HOMOLOG"/>
    <property type="match status" value="1"/>
</dbReference>
<dbReference type="PRINTS" id="PR00320">
    <property type="entry name" value="GPROTEINBRPT"/>
</dbReference>
<dbReference type="SUPFAM" id="SSF50978">
    <property type="entry name" value="WD40 repeat-like"/>
    <property type="match status" value="1"/>
</dbReference>
<accession>A0AAD9P6I1</accession>
<dbReference type="PROSITE" id="PS50294">
    <property type="entry name" value="WD_REPEATS_REGION"/>
    <property type="match status" value="1"/>
</dbReference>
<evidence type="ECO:0000313" key="5">
    <source>
        <dbReference type="Proteomes" id="UP001209878"/>
    </source>
</evidence>
<dbReference type="PANTHER" id="PTHR19863:SF5">
    <property type="entry name" value="WD REPEAT-CONTAINING PROTEIN 47"/>
    <property type="match status" value="1"/>
</dbReference>
<evidence type="ECO:0000313" key="4">
    <source>
        <dbReference type="EMBL" id="KAK2189065.1"/>
    </source>
</evidence>
<dbReference type="InterPro" id="IPR019775">
    <property type="entry name" value="WD40_repeat_CS"/>
</dbReference>
<feature type="repeat" description="WD" evidence="3">
    <location>
        <begin position="211"/>
        <end position="246"/>
    </location>
</feature>
<protein>
    <submittedName>
        <fullName evidence="4">Uncharacterized protein</fullName>
    </submittedName>
</protein>
<gene>
    <name evidence="4" type="ORF">NP493_115g01013</name>
</gene>
<reference evidence="4" key="1">
    <citation type="journal article" date="2023" name="Mol. Biol. Evol.">
        <title>Third-Generation Sequencing Reveals the Adaptive Role of the Epigenome in Three Deep-Sea Polychaetes.</title>
        <authorList>
            <person name="Perez M."/>
            <person name="Aroh O."/>
            <person name="Sun Y."/>
            <person name="Lan Y."/>
            <person name="Juniper S.K."/>
            <person name="Young C.R."/>
            <person name="Angers B."/>
            <person name="Qian P.Y."/>
        </authorList>
    </citation>
    <scope>NUCLEOTIDE SEQUENCE</scope>
    <source>
        <strain evidence="4">R07B-5</strain>
    </source>
</reference>
<keyword evidence="2" id="KW-0677">Repeat</keyword>
<name>A0AAD9P6I1_RIDPI</name>
<dbReference type="AlphaFoldDB" id="A0AAD9P6I1"/>
<feature type="repeat" description="WD" evidence="3">
    <location>
        <begin position="165"/>
        <end position="198"/>
    </location>
</feature>
<dbReference type="SMART" id="SM00320">
    <property type="entry name" value="WD40"/>
    <property type="match status" value="5"/>
</dbReference>
<comment type="caution">
    <text evidence="4">The sequence shown here is derived from an EMBL/GenBank/DDBJ whole genome shotgun (WGS) entry which is preliminary data.</text>
</comment>
<dbReference type="EMBL" id="JAODUO010000114">
    <property type="protein sequence ID" value="KAK2189065.1"/>
    <property type="molecule type" value="Genomic_DNA"/>
</dbReference>
<dbReference type="Pfam" id="PF00400">
    <property type="entry name" value="WD40"/>
    <property type="match status" value="4"/>
</dbReference>
<feature type="repeat" description="WD" evidence="3">
    <location>
        <begin position="132"/>
        <end position="164"/>
    </location>
</feature>